<proteinExistence type="predicted"/>
<evidence type="ECO:0000313" key="2">
    <source>
        <dbReference type="EMBL" id="PNL61208.1"/>
    </source>
</evidence>
<evidence type="ECO:0000256" key="1">
    <source>
        <dbReference type="SAM" id="Coils"/>
    </source>
</evidence>
<feature type="coiled-coil region" evidence="1">
    <location>
        <begin position="272"/>
        <end position="330"/>
    </location>
</feature>
<keyword evidence="3" id="KW-1185">Reference proteome</keyword>
<organism evidence="2 3">
    <name type="scientific">Legionella anisa</name>
    <dbReference type="NCBI Taxonomy" id="28082"/>
    <lineage>
        <taxon>Bacteria</taxon>
        <taxon>Pseudomonadati</taxon>
        <taxon>Pseudomonadota</taxon>
        <taxon>Gammaproteobacteria</taxon>
        <taxon>Legionellales</taxon>
        <taxon>Legionellaceae</taxon>
        <taxon>Legionella</taxon>
    </lineage>
</organism>
<protein>
    <submittedName>
        <fullName evidence="2">Uncharacterized protein</fullName>
    </submittedName>
</protein>
<accession>A0AAX0WRC1</accession>
<dbReference type="EMBL" id="NBTX02000004">
    <property type="protein sequence ID" value="PNL61208.1"/>
    <property type="molecule type" value="Genomic_DNA"/>
</dbReference>
<dbReference type="GeneID" id="98066450"/>
<dbReference type="RefSeq" id="WP_019235002.1">
    <property type="nucleotide sequence ID" value="NZ_CAAAHR010000009.1"/>
</dbReference>
<sequence>MISITKYWETFKDCVDNLPISGENQEYSRQLATANKLIEIGVGIEQLGLTEIKQVVNQLQEKAKLFEYRVSFNAPKQNYTFYLPKITNSESLIFAIIYYQHLHNYHNVNYEGSIIWPLSNLVISGVNEKKITTRFQSKAMLKEIQAYCQSYNIALNESQLLKTDDESVKDYIARVTKTFSQEPLALYVIDSQQPYDESVTADETQRLGHSLDLFKNHKNQLNDKTDSFSKKLTEFHRATQNYLKLNNEWNNTSVFTQFYYWIISWFYPVPQLRNLRQAKEQCIDAEAALNQEFFPSESAEIYRITLKNQLTEISVEFERTQEQLNQLKLEQLKLQFQPQEMSNIVTPNNAILATESPEHEDKSLEIDDNEDTEILSSDFGGYYSFFKENLPSSQTIQAAAVAAVAIATQQLLYP</sequence>
<gene>
    <name evidence="2" type="ORF">A6J39_008265</name>
</gene>
<reference evidence="2" key="1">
    <citation type="submission" date="2017-12" db="EMBL/GenBank/DDBJ databases">
        <title>FDA dAtabase for Regulatory Grade micrObial Sequences (FDA-ARGOS): Supporting development and validation of Infectious Disease Dx tests.</title>
        <authorList>
            <person name="Kerrigan L."/>
            <person name="Tallon L.J."/>
            <person name="Sadzewicz L."/>
            <person name="Sengamalay N."/>
            <person name="Ott S."/>
            <person name="Godinez A."/>
            <person name="Nagaraj S."/>
            <person name="Vavikolanu K."/>
            <person name="Vyas G."/>
            <person name="Nadendla S."/>
            <person name="Aluvathingal J."/>
            <person name="Sichtig H."/>
        </authorList>
    </citation>
    <scope>NUCLEOTIDE SEQUENCE [LARGE SCALE GENOMIC DNA]</scope>
    <source>
        <strain evidence="2">FDAARGOS_200</strain>
    </source>
</reference>
<keyword evidence="1" id="KW-0175">Coiled coil</keyword>
<evidence type="ECO:0000313" key="3">
    <source>
        <dbReference type="Proteomes" id="UP000192511"/>
    </source>
</evidence>
<dbReference type="AlphaFoldDB" id="A0AAX0WRC1"/>
<dbReference type="Proteomes" id="UP000192511">
    <property type="component" value="Unassembled WGS sequence"/>
</dbReference>
<comment type="caution">
    <text evidence="2">The sequence shown here is derived from an EMBL/GenBank/DDBJ whole genome shotgun (WGS) entry which is preliminary data.</text>
</comment>
<name>A0AAX0WRC1_9GAMM</name>